<evidence type="ECO:0000313" key="5">
    <source>
        <dbReference type="Proteomes" id="UP001348817"/>
    </source>
</evidence>
<dbReference type="SUPFAM" id="SSF53756">
    <property type="entry name" value="UDP-Glycosyltransferase/glycogen phosphorylase"/>
    <property type="match status" value="1"/>
</dbReference>
<keyword evidence="1" id="KW-0328">Glycosyltransferase</keyword>
<gene>
    <name evidence="4" type="ORF">FUAX_24850</name>
</gene>
<dbReference type="CDD" id="cd03801">
    <property type="entry name" value="GT4_PimA-like"/>
    <property type="match status" value="1"/>
</dbReference>
<reference evidence="4 5" key="1">
    <citation type="submission" date="2021-12" db="EMBL/GenBank/DDBJ databases">
        <title>Genome sequencing of bacteria with rrn-lacking chromosome and rrn-plasmid.</title>
        <authorList>
            <person name="Anda M."/>
            <person name="Iwasaki W."/>
        </authorList>
    </citation>
    <scope>NUCLEOTIDE SEQUENCE [LARGE SCALE GENOMIC DNA]</scope>
    <source>
        <strain evidence="4 5">DSM 100852</strain>
    </source>
</reference>
<name>A0AAU9CPQ5_9BACT</name>
<accession>A0AAU9CPQ5</accession>
<evidence type="ECO:0000259" key="3">
    <source>
        <dbReference type="Pfam" id="PF00534"/>
    </source>
</evidence>
<dbReference type="AlphaFoldDB" id="A0AAU9CPQ5"/>
<dbReference type="PANTHER" id="PTHR12526">
    <property type="entry name" value="GLYCOSYLTRANSFERASE"/>
    <property type="match status" value="1"/>
</dbReference>
<proteinExistence type="predicted"/>
<sequence>MNVVENHPFLYSKKMKVLVLYTRLTGYWMACMRQSHQEYGFEFFVLRKRSSPDAPFCLEDEAGIRLMDSEDFDEVKLLKLAEEIQPVAIYVAGWGDKRYLQVAKWGLKNAVPVICGMDNQWLGTAKQQLASLLAPVYLKKHFSHIWIPGALQLPFAQRLGFGNDQILKGLYCADLEAFRPAEVTGAVPKRFVFTGRLVEHKGLDVLLEALDRLGDGLKDWEFVVIGNGPYAERVKANSRITHYEFMSPEELCVFMREGGVFVLPSHYEAWGVVVHEAMAVGMPVISTYQCGAADELVVDGYNGFKVNSGDVDVLVEALSKFVVMDSETLQDFSDRSLELSRQVTLESWSASLSRVAKKVREKSEVSV</sequence>
<evidence type="ECO:0000256" key="2">
    <source>
        <dbReference type="ARBA" id="ARBA00022679"/>
    </source>
</evidence>
<dbReference type="Gene3D" id="3.40.50.2000">
    <property type="entry name" value="Glycogen Phosphorylase B"/>
    <property type="match status" value="1"/>
</dbReference>
<feature type="domain" description="Glycosyl transferase family 1" evidence="3">
    <location>
        <begin position="188"/>
        <end position="333"/>
    </location>
</feature>
<dbReference type="InterPro" id="IPR001296">
    <property type="entry name" value="Glyco_trans_1"/>
</dbReference>
<dbReference type="Proteomes" id="UP001348817">
    <property type="component" value="Chromosome"/>
</dbReference>
<organism evidence="4 5">
    <name type="scientific">Fulvitalea axinellae</name>
    <dbReference type="NCBI Taxonomy" id="1182444"/>
    <lineage>
        <taxon>Bacteria</taxon>
        <taxon>Pseudomonadati</taxon>
        <taxon>Bacteroidota</taxon>
        <taxon>Cytophagia</taxon>
        <taxon>Cytophagales</taxon>
        <taxon>Persicobacteraceae</taxon>
        <taxon>Fulvitalea</taxon>
    </lineage>
</organism>
<dbReference type="EMBL" id="AP025314">
    <property type="protein sequence ID" value="BDD10053.1"/>
    <property type="molecule type" value="Genomic_DNA"/>
</dbReference>
<protein>
    <recommendedName>
        <fullName evidence="3">Glycosyl transferase family 1 domain-containing protein</fullName>
    </recommendedName>
</protein>
<keyword evidence="5" id="KW-1185">Reference proteome</keyword>
<dbReference type="KEGG" id="fax:FUAX_24850"/>
<dbReference type="Pfam" id="PF00534">
    <property type="entry name" value="Glycos_transf_1"/>
    <property type="match status" value="1"/>
</dbReference>
<dbReference type="GO" id="GO:0016757">
    <property type="term" value="F:glycosyltransferase activity"/>
    <property type="evidence" value="ECO:0007669"/>
    <property type="project" value="UniProtKB-KW"/>
</dbReference>
<dbReference type="PANTHER" id="PTHR12526:SF510">
    <property type="entry name" value="D-INOSITOL 3-PHOSPHATE GLYCOSYLTRANSFERASE"/>
    <property type="match status" value="1"/>
</dbReference>
<keyword evidence="2" id="KW-0808">Transferase</keyword>
<evidence type="ECO:0000256" key="1">
    <source>
        <dbReference type="ARBA" id="ARBA00022676"/>
    </source>
</evidence>
<evidence type="ECO:0000313" key="4">
    <source>
        <dbReference type="EMBL" id="BDD10053.1"/>
    </source>
</evidence>